<dbReference type="EMBL" id="RDEX01000002">
    <property type="protein sequence ID" value="RLY92344.1"/>
    <property type="molecule type" value="Genomic_DNA"/>
</dbReference>
<dbReference type="SUPFAM" id="SSF103473">
    <property type="entry name" value="MFS general substrate transporter"/>
    <property type="match status" value="1"/>
</dbReference>
<keyword evidence="3 6" id="KW-0812">Transmembrane</keyword>
<dbReference type="CDD" id="cd06174">
    <property type="entry name" value="MFS"/>
    <property type="match status" value="1"/>
</dbReference>
<dbReference type="Gene3D" id="1.20.1250.20">
    <property type="entry name" value="MFS general substrate transporter like domains"/>
    <property type="match status" value="1"/>
</dbReference>
<evidence type="ECO:0000313" key="8">
    <source>
        <dbReference type="Proteomes" id="UP000277871"/>
    </source>
</evidence>
<feature type="transmembrane region" description="Helical" evidence="6">
    <location>
        <begin position="322"/>
        <end position="346"/>
    </location>
</feature>
<feature type="transmembrane region" description="Helical" evidence="6">
    <location>
        <begin position="21"/>
        <end position="42"/>
    </location>
</feature>
<dbReference type="GO" id="GO:0005886">
    <property type="term" value="C:plasma membrane"/>
    <property type="evidence" value="ECO:0007669"/>
    <property type="project" value="UniProtKB-SubCell"/>
</dbReference>
<organism evidence="7 8">
    <name type="scientific">Kocuria tytonicola</name>
    <dbReference type="NCBI Taxonomy" id="2055946"/>
    <lineage>
        <taxon>Bacteria</taxon>
        <taxon>Bacillati</taxon>
        <taxon>Actinomycetota</taxon>
        <taxon>Actinomycetes</taxon>
        <taxon>Micrococcales</taxon>
        <taxon>Micrococcaceae</taxon>
        <taxon>Kocuria</taxon>
    </lineage>
</organism>
<keyword evidence="2" id="KW-1003">Cell membrane</keyword>
<evidence type="ECO:0000256" key="1">
    <source>
        <dbReference type="ARBA" id="ARBA00004651"/>
    </source>
</evidence>
<feature type="transmembrane region" description="Helical" evidence="6">
    <location>
        <begin position="264"/>
        <end position="283"/>
    </location>
</feature>
<feature type="transmembrane region" description="Helical" evidence="6">
    <location>
        <begin position="174"/>
        <end position="195"/>
    </location>
</feature>
<evidence type="ECO:0000313" key="7">
    <source>
        <dbReference type="EMBL" id="RLY92344.1"/>
    </source>
</evidence>
<dbReference type="InterPro" id="IPR036259">
    <property type="entry name" value="MFS_trans_sf"/>
</dbReference>
<dbReference type="AlphaFoldDB" id="A0A3L9L2L5"/>
<evidence type="ECO:0000256" key="5">
    <source>
        <dbReference type="ARBA" id="ARBA00023136"/>
    </source>
</evidence>
<feature type="transmembrane region" description="Helical" evidence="6">
    <location>
        <begin position="89"/>
        <end position="107"/>
    </location>
</feature>
<evidence type="ECO:0000256" key="6">
    <source>
        <dbReference type="SAM" id="Phobius"/>
    </source>
</evidence>
<protein>
    <submittedName>
        <fullName evidence="7">MFS transporter</fullName>
    </submittedName>
</protein>
<dbReference type="Proteomes" id="UP000277871">
    <property type="component" value="Unassembled WGS sequence"/>
</dbReference>
<feature type="transmembrane region" description="Helical" evidence="6">
    <location>
        <begin position="148"/>
        <end position="168"/>
    </location>
</feature>
<name>A0A3L9L2L5_9MICC</name>
<keyword evidence="5 6" id="KW-0472">Membrane</keyword>
<comment type="caution">
    <text evidence="7">The sequence shown here is derived from an EMBL/GenBank/DDBJ whole genome shotgun (WGS) entry which is preliminary data.</text>
</comment>
<evidence type="ECO:0000256" key="3">
    <source>
        <dbReference type="ARBA" id="ARBA00022692"/>
    </source>
</evidence>
<keyword evidence="8" id="KW-1185">Reference proteome</keyword>
<dbReference type="GO" id="GO:0022857">
    <property type="term" value="F:transmembrane transporter activity"/>
    <property type="evidence" value="ECO:0007669"/>
    <property type="project" value="InterPro"/>
</dbReference>
<sequence length="423" mass="42000">MTARSGATASHGDVALTDRQIAARILPLLAACALGLVPFTVYSNFLVDITRESGQGAPLMGWLRGTGGVAALVVGVCCAPLLDRVSRGVAAAGALAVLALACLLGVLGSVWSWAVFCLLVGAGTAVLNPAVSAMAADRFRDEATSGRAATQVSATMTLTAMLAAPLLAGPALLWGWRGDLVATAVLAVATAGLLLRHAVRGPGRETSTPPSAPTGYVAGLRVAWTRPGVPALLLVSTLRTTAFMGQLAYLAVVYWQRFAVGPGVFSLVWTLSGLAFFLGNWFGGRALRSQPSARCAAWIACAAALVGTGAVLAVFLAPVLPVALLATALLAASHAVVAAVVTTVLVRASSGHRGTVLGLNGAGQSLGVCLGATVAGAGLAAAGWEGAGTALALVTLLAALAAGRAAGVLGGPARSGQHAGGTP</sequence>
<accession>A0A3L9L2L5</accession>
<feature type="transmembrane region" description="Helical" evidence="6">
    <location>
        <begin position="390"/>
        <end position="409"/>
    </location>
</feature>
<evidence type="ECO:0000256" key="4">
    <source>
        <dbReference type="ARBA" id="ARBA00022989"/>
    </source>
</evidence>
<dbReference type="RefSeq" id="WP_121864981.1">
    <property type="nucleotide sequence ID" value="NZ_RDEX01000002.1"/>
</dbReference>
<comment type="subcellular location">
    <subcellularLocation>
        <location evidence="1">Cell membrane</location>
        <topology evidence="1">Multi-pass membrane protein</topology>
    </subcellularLocation>
</comment>
<feature type="transmembrane region" description="Helical" evidence="6">
    <location>
        <begin position="295"/>
        <end position="316"/>
    </location>
</feature>
<feature type="transmembrane region" description="Helical" evidence="6">
    <location>
        <begin position="231"/>
        <end position="252"/>
    </location>
</feature>
<dbReference type="Pfam" id="PF07690">
    <property type="entry name" value="MFS_1"/>
    <property type="match status" value="1"/>
</dbReference>
<dbReference type="PANTHER" id="PTHR43124">
    <property type="entry name" value="PURINE EFFLUX PUMP PBUE"/>
    <property type="match status" value="1"/>
</dbReference>
<dbReference type="InterPro" id="IPR050189">
    <property type="entry name" value="MFS_Efflux_Transporters"/>
</dbReference>
<gene>
    <name evidence="7" type="ORF">EAE32_09395</name>
</gene>
<keyword evidence="4 6" id="KW-1133">Transmembrane helix</keyword>
<feature type="transmembrane region" description="Helical" evidence="6">
    <location>
        <begin position="366"/>
        <end position="384"/>
    </location>
</feature>
<evidence type="ECO:0000256" key="2">
    <source>
        <dbReference type="ARBA" id="ARBA00022475"/>
    </source>
</evidence>
<proteinExistence type="predicted"/>
<dbReference type="InterPro" id="IPR011701">
    <property type="entry name" value="MFS"/>
</dbReference>
<feature type="transmembrane region" description="Helical" evidence="6">
    <location>
        <begin position="113"/>
        <end position="136"/>
    </location>
</feature>
<reference evidence="7 8" key="1">
    <citation type="submission" date="2018-10" db="EMBL/GenBank/DDBJ databases">
        <title>Kocuria tytonicola, new bacteria from the preen glands of American barn owls (Tyto furcata).</title>
        <authorList>
            <person name="Braun M.S."/>
            <person name="Wang E."/>
            <person name="Zimmermann S."/>
            <person name="Boutin S."/>
            <person name="Wagner H."/>
            <person name="Wink M."/>
        </authorList>
    </citation>
    <scope>NUCLEOTIDE SEQUENCE [LARGE SCALE GENOMIC DNA]</scope>
    <source>
        <strain evidence="7 8">473</strain>
    </source>
</reference>
<feature type="transmembrane region" description="Helical" evidence="6">
    <location>
        <begin position="62"/>
        <end position="82"/>
    </location>
</feature>
<dbReference type="PANTHER" id="PTHR43124:SF3">
    <property type="entry name" value="CHLORAMPHENICOL EFFLUX PUMP RV0191"/>
    <property type="match status" value="1"/>
</dbReference>